<dbReference type="Proteomes" id="UP001291309">
    <property type="component" value="Unassembled WGS sequence"/>
</dbReference>
<evidence type="ECO:0000313" key="3">
    <source>
        <dbReference type="Proteomes" id="UP001291309"/>
    </source>
</evidence>
<organism evidence="2 3">
    <name type="scientific">Hyalangium rubrum</name>
    <dbReference type="NCBI Taxonomy" id="3103134"/>
    <lineage>
        <taxon>Bacteria</taxon>
        <taxon>Pseudomonadati</taxon>
        <taxon>Myxococcota</taxon>
        <taxon>Myxococcia</taxon>
        <taxon>Myxococcales</taxon>
        <taxon>Cystobacterineae</taxon>
        <taxon>Archangiaceae</taxon>
        <taxon>Hyalangium</taxon>
    </lineage>
</organism>
<sequence>MGFIRGCRNLALAVFMVSLAQACGPMPEETSVEASRSATFELALSVNDKVQTASIEVSPEARRALGALHQMKSGGQKSTGAAPIQSLVQERIQREINAGKLPAAEGAKPQISVKAQFEAAPAREGTLNADPCLIPGTIGLWYTYVYTTPTSCSYYDVVDYYDGFYNQCDNSYILMTYLGSAIYGPYSCG</sequence>
<evidence type="ECO:0008006" key="4">
    <source>
        <dbReference type="Google" id="ProtNLM"/>
    </source>
</evidence>
<keyword evidence="3" id="KW-1185">Reference proteome</keyword>
<protein>
    <recommendedName>
        <fullName evidence="4">Lipoprotein</fullName>
    </recommendedName>
</protein>
<name>A0ABU5HBB6_9BACT</name>
<evidence type="ECO:0000313" key="2">
    <source>
        <dbReference type="EMBL" id="MDY7230749.1"/>
    </source>
</evidence>
<keyword evidence="1" id="KW-0732">Signal</keyword>
<dbReference type="EMBL" id="JAXIVS010000012">
    <property type="protein sequence ID" value="MDY7230749.1"/>
    <property type="molecule type" value="Genomic_DNA"/>
</dbReference>
<proteinExistence type="predicted"/>
<feature type="chain" id="PRO_5045765003" description="Lipoprotein" evidence="1">
    <location>
        <begin position="23"/>
        <end position="189"/>
    </location>
</feature>
<dbReference type="RefSeq" id="WP_321549463.1">
    <property type="nucleotide sequence ID" value="NZ_JAXIVS010000012.1"/>
</dbReference>
<evidence type="ECO:0000256" key="1">
    <source>
        <dbReference type="SAM" id="SignalP"/>
    </source>
</evidence>
<comment type="caution">
    <text evidence="2">The sequence shown here is derived from an EMBL/GenBank/DDBJ whole genome shotgun (WGS) entry which is preliminary data.</text>
</comment>
<feature type="signal peptide" evidence="1">
    <location>
        <begin position="1"/>
        <end position="22"/>
    </location>
</feature>
<dbReference type="PROSITE" id="PS51257">
    <property type="entry name" value="PROKAR_LIPOPROTEIN"/>
    <property type="match status" value="1"/>
</dbReference>
<accession>A0ABU5HBB6</accession>
<reference evidence="2 3" key="1">
    <citation type="submission" date="2023-12" db="EMBL/GenBank/DDBJ databases">
        <title>the genome sequence of Hyalangium sp. s54d21.</title>
        <authorList>
            <person name="Zhang X."/>
        </authorList>
    </citation>
    <scope>NUCLEOTIDE SEQUENCE [LARGE SCALE GENOMIC DNA]</scope>
    <source>
        <strain evidence="3">s54d21</strain>
    </source>
</reference>
<gene>
    <name evidence="2" type="ORF">SYV04_30410</name>
</gene>